<keyword evidence="2" id="KW-0413">Isomerase</keyword>
<keyword evidence="3" id="KW-1185">Reference proteome</keyword>
<comment type="caution">
    <text evidence="2">The sequence shown here is derived from an EMBL/GenBank/DDBJ whole genome shotgun (WGS) entry which is preliminary data.</text>
</comment>
<dbReference type="Pfam" id="PF02502">
    <property type="entry name" value="LacAB_rpiB"/>
    <property type="match status" value="1"/>
</dbReference>
<dbReference type="PANTHER" id="PTHR30345">
    <property type="entry name" value="RIBOSE-5-PHOSPHATE ISOMERASE B"/>
    <property type="match status" value="1"/>
</dbReference>
<dbReference type="AlphaFoldDB" id="A0A3P1SBY7"/>
<dbReference type="Proteomes" id="UP000280444">
    <property type="component" value="Unassembled WGS sequence"/>
</dbReference>
<reference evidence="2 3" key="1">
    <citation type="submission" date="2018-11" db="EMBL/GenBank/DDBJ databases">
        <title>Genomes From Bacteria Associated with the Canine Oral Cavity: a Test Case for Automated Genome-Based Taxonomic Assignment.</title>
        <authorList>
            <person name="Coil D.A."/>
            <person name="Jospin G."/>
            <person name="Darling A.E."/>
            <person name="Wallis C."/>
            <person name="Davis I.J."/>
            <person name="Harris S."/>
            <person name="Eisen J.A."/>
            <person name="Holcombe L.J."/>
            <person name="O'Flynn C."/>
        </authorList>
    </citation>
    <scope>NUCLEOTIDE SEQUENCE [LARGE SCALE GENOMIC DNA]</scope>
    <source>
        <strain evidence="2 3">OH770</strain>
    </source>
</reference>
<dbReference type="SUPFAM" id="SSF89623">
    <property type="entry name" value="Ribose/Galactose isomerase RpiB/AlsB"/>
    <property type="match status" value="1"/>
</dbReference>
<gene>
    <name evidence="2" type="ORF">EII11_08630</name>
</gene>
<dbReference type="InterPro" id="IPR003500">
    <property type="entry name" value="RpiB_LacA_LacB"/>
</dbReference>
<dbReference type="GO" id="GO:0009052">
    <property type="term" value="P:pentose-phosphate shunt, non-oxidative branch"/>
    <property type="evidence" value="ECO:0007669"/>
    <property type="project" value="TreeGrafter"/>
</dbReference>
<sequence>MQAKKTAADKHVVVGADFAGFPLKEAVKAHLEERGWTVTDMTPVLEDCPMYHRVGFLVGAQIAEGEFDRALAFCGTGMGIHIAASKVPHVHAAVAESLPSARRAAAANGANLLAMGAFFTAPPLAMAMADAFLESSLGSGYEDWDGFYEYHLIGFEDCENFDYEAYKANGFEVPNARYWDLGPAPKGLAF</sequence>
<dbReference type="PANTHER" id="PTHR30345:SF0">
    <property type="entry name" value="DNA DAMAGE-REPAIR_TOLERATION PROTEIN DRT102"/>
    <property type="match status" value="1"/>
</dbReference>
<proteinExistence type="inferred from homology"/>
<dbReference type="GO" id="GO:0004751">
    <property type="term" value="F:ribose-5-phosphate isomerase activity"/>
    <property type="evidence" value="ECO:0007669"/>
    <property type="project" value="TreeGrafter"/>
</dbReference>
<dbReference type="Gene3D" id="3.40.1400.10">
    <property type="entry name" value="Sugar-phosphate isomerase, RpiB/LacA/LacB"/>
    <property type="match status" value="1"/>
</dbReference>
<dbReference type="GO" id="GO:0019316">
    <property type="term" value="P:D-allose catabolic process"/>
    <property type="evidence" value="ECO:0007669"/>
    <property type="project" value="TreeGrafter"/>
</dbReference>
<dbReference type="OrthoDB" id="1778624at2"/>
<evidence type="ECO:0000313" key="3">
    <source>
        <dbReference type="Proteomes" id="UP000280444"/>
    </source>
</evidence>
<evidence type="ECO:0000313" key="2">
    <source>
        <dbReference type="EMBL" id="RRC94793.1"/>
    </source>
</evidence>
<organism evidence="2 3">
    <name type="scientific">Schaalia canis</name>
    <dbReference type="NCBI Taxonomy" id="100469"/>
    <lineage>
        <taxon>Bacteria</taxon>
        <taxon>Bacillati</taxon>
        <taxon>Actinomycetota</taxon>
        <taxon>Actinomycetes</taxon>
        <taxon>Actinomycetales</taxon>
        <taxon>Actinomycetaceae</taxon>
        <taxon>Schaalia</taxon>
    </lineage>
</organism>
<name>A0A3P1SBY7_9ACTO</name>
<evidence type="ECO:0000256" key="1">
    <source>
        <dbReference type="ARBA" id="ARBA00008754"/>
    </source>
</evidence>
<protein>
    <submittedName>
        <fullName evidence="2">RpiB/LacA/LacB family sugar-phosphate isomerase</fullName>
    </submittedName>
</protein>
<accession>A0A3P1SBY7</accession>
<dbReference type="EMBL" id="RQZF01000010">
    <property type="protein sequence ID" value="RRC94793.1"/>
    <property type="molecule type" value="Genomic_DNA"/>
</dbReference>
<dbReference type="InterPro" id="IPR036569">
    <property type="entry name" value="RpiB_LacA_LacB_sf"/>
</dbReference>
<comment type="similarity">
    <text evidence="1">Belongs to the LacAB/RpiB family.</text>
</comment>